<protein>
    <submittedName>
        <fullName evidence="2">Uncharacterized protein</fullName>
    </submittedName>
</protein>
<feature type="region of interest" description="Disordered" evidence="1">
    <location>
        <begin position="136"/>
        <end position="163"/>
    </location>
</feature>
<dbReference type="EMBL" id="AM424455">
    <property type="protein sequence ID" value="CAN77856.1"/>
    <property type="molecule type" value="Genomic_DNA"/>
</dbReference>
<reference evidence="2" key="1">
    <citation type="journal article" date="2007" name="PLoS ONE">
        <title>The first genome sequence of an elite grapevine cultivar (Pinot noir Vitis vinifera L.): coping with a highly heterozygous genome.</title>
        <authorList>
            <person name="Velasco R."/>
            <person name="Zharkikh A."/>
            <person name="Troggio M."/>
            <person name="Cartwright D.A."/>
            <person name="Cestaro A."/>
            <person name="Pruss D."/>
            <person name="Pindo M."/>
            <person name="FitzGerald L.M."/>
            <person name="Vezzulli S."/>
            <person name="Reid J."/>
            <person name="Malacarne G."/>
            <person name="Iliev D."/>
            <person name="Coppola G."/>
            <person name="Wardell B."/>
            <person name="Micheletti D."/>
            <person name="Macalma T."/>
            <person name="Facci M."/>
            <person name="Mitchell J.T."/>
            <person name="Perazzolli M."/>
            <person name="Eldredge G."/>
            <person name="Gatto P."/>
            <person name="Oyzerski R."/>
            <person name="Moretto M."/>
            <person name="Gutin N."/>
            <person name="Stefanini M."/>
            <person name="Chen Y."/>
            <person name="Segala C."/>
            <person name="Davenport C."/>
            <person name="Dematte L."/>
            <person name="Mraz A."/>
            <person name="Battilana J."/>
            <person name="Stormo K."/>
            <person name="Costa F."/>
            <person name="Tao Q."/>
            <person name="Si-Ammour A."/>
            <person name="Harkins T."/>
            <person name="Lackey A."/>
            <person name="Perbost C."/>
            <person name="Taillon B."/>
            <person name="Stella A."/>
            <person name="Solovyev V."/>
            <person name="Fawcett J.A."/>
            <person name="Sterck L."/>
            <person name="Vandepoele K."/>
            <person name="Grando S.M."/>
            <person name="Toppo S."/>
            <person name="Moser C."/>
            <person name="Lanchbury J."/>
            <person name="Bogden R."/>
            <person name="Skolnick M."/>
            <person name="Sgaramella V."/>
            <person name="Bhatnagar S.K."/>
            <person name="Fontana P."/>
            <person name="Gutin A."/>
            <person name="Van de Peer Y."/>
            <person name="Salamini F."/>
            <person name="Viola R."/>
        </authorList>
    </citation>
    <scope>NUCLEOTIDE SEQUENCE</scope>
</reference>
<accession>A5AED4</accession>
<dbReference type="AlphaFoldDB" id="A5AED4"/>
<sequence length="447" mass="51578">MLFTLFSSHIINYEPPKGFLVPKIFAYDGSSDPFDHIIHYRQLMTLDIGNDALLCKIYQKPLWDNTCVPRDINRILAPYKTFTCRKRSICPGTPFFKSLTKKPPTTMDDLFRCANKYSMLEDDVCTTTQQILVTEQPARNDAARSFKPSSQQRPSNSDKVSNVSQIHPHLHPLLCHKKKLLPMIRELFDFRWPKPLKEDPAKRYHSRKCAYHKEHGHTTEQCSSLHYLVEKLIRAEHLKQVVINYIHGGSLDEEYDSKRKRQRLLRAALVGERQERPPNRWDNHFSSRRPHTDIATTSRRLYPISWDWRLRLKMNFGRSGQLDRPFASISSQTTGTRALQPREPKTGSVRIQWSLNNLPGRRCATSPSRPSHLQCAVVSAGRFIPPQRHFGAHLVALREGYSFHISMRGRAQQRSRVAPRSPKMKEGGKCALITPTSTMHALKIASR</sequence>
<gene>
    <name evidence="2" type="ORF">VITISV_001360</name>
</gene>
<name>A5AED4_VITVI</name>
<organism evidence="2">
    <name type="scientific">Vitis vinifera</name>
    <name type="common">Grape</name>
    <dbReference type="NCBI Taxonomy" id="29760"/>
    <lineage>
        <taxon>Eukaryota</taxon>
        <taxon>Viridiplantae</taxon>
        <taxon>Streptophyta</taxon>
        <taxon>Embryophyta</taxon>
        <taxon>Tracheophyta</taxon>
        <taxon>Spermatophyta</taxon>
        <taxon>Magnoliopsida</taxon>
        <taxon>eudicotyledons</taxon>
        <taxon>Gunneridae</taxon>
        <taxon>Pentapetalae</taxon>
        <taxon>rosids</taxon>
        <taxon>Vitales</taxon>
        <taxon>Vitaceae</taxon>
        <taxon>Viteae</taxon>
        <taxon>Vitis</taxon>
    </lineage>
</organism>
<proteinExistence type="predicted"/>
<evidence type="ECO:0000256" key="1">
    <source>
        <dbReference type="SAM" id="MobiDB-lite"/>
    </source>
</evidence>
<evidence type="ECO:0000313" key="2">
    <source>
        <dbReference type="EMBL" id="CAN77856.1"/>
    </source>
</evidence>
<feature type="compositionally biased region" description="Polar residues" evidence="1">
    <location>
        <begin position="147"/>
        <end position="163"/>
    </location>
</feature>